<dbReference type="FunFam" id="3.30.420.10:FF:000040">
    <property type="entry name" value="Exonuclease family protein"/>
    <property type="match status" value="1"/>
</dbReference>
<keyword evidence="4" id="KW-0378">Hydrolase</keyword>
<evidence type="ECO:0000256" key="1">
    <source>
        <dbReference type="ARBA" id="ARBA00001946"/>
    </source>
</evidence>
<organism evidence="9 10">
    <name type="scientific">Zingiber officinale</name>
    <name type="common">Ginger</name>
    <name type="synonym">Amomum zingiber</name>
    <dbReference type="NCBI Taxonomy" id="94328"/>
    <lineage>
        <taxon>Eukaryota</taxon>
        <taxon>Viridiplantae</taxon>
        <taxon>Streptophyta</taxon>
        <taxon>Embryophyta</taxon>
        <taxon>Tracheophyta</taxon>
        <taxon>Spermatophyta</taxon>
        <taxon>Magnoliopsida</taxon>
        <taxon>Liliopsida</taxon>
        <taxon>Zingiberales</taxon>
        <taxon>Zingiberaceae</taxon>
        <taxon>Zingiber</taxon>
    </lineage>
</organism>
<comment type="cofactor">
    <cofactor evidence="1">
        <name>Mg(2+)</name>
        <dbReference type="ChEBI" id="CHEBI:18420"/>
    </cofactor>
</comment>
<dbReference type="PANTHER" id="PTHR30231">
    <property type="entry name" value="DNA POLYMERASE III SUBUNIT EPSILON"/>
    <property type="match status" value="1"/>
</dbReference>
<evidence type="ECO:0000256" key="3">
    <source>
        <dbReference type="ARBA" id="ARBA00022723"/>
    </source>
</evidence>
<dbReference type="EMBL" id="JACMSC010000004">
    <property type="protein sequence ID" value="KAG6525362.1"/>
    <property type="molecule type" value="Genomic_DNA"/>
</dbReference>
<accession>A0A8J5LMC4</accession>
<evidence type="ECO:0000259" key="8">
    <source>
        <dbReference type="SMART" id="SM00479"/>
    </source>
</evidence>
<evidence type="ECO:0000256" key="4">
    <source>
        <dbReference type="ARBA" id="ARBA00022801"/>
    </source>
</evidence>
<evidence type="ECO:0000256" key="5">
    <source>
        <dbReference type="ARBA" id="ARBA00022839"/>
    </source>
</evidence>
<evidence type="ECO:0000256" key="6">
    <source>
        <dbReference type="ARBA" id="ARBA00022842"/>
    </source>
</evidence>
<keyword evidence="2" id="KW-0540">Nuclease</keyword>
<comment type="caution">
    <text evidence="9">The sequence shown here is derived from an EMBL/GenBank/DDBJ whole genome shotgun (WGS) entry which is preliminary data.</text>
</comment>
<dbReference type="GO" id="GO:0008408">
    <property type="term" value="F:3'-5' exonuclease activity"/>
    <property type="evidence" value="ECO:0007669"/>
    <property type="project" value="TreeGrafter"/>
</dbReference>
<dbReference type="SMART" id="SM00479">
    <property type="entry name" value="EXOIII"/>
    <property type="match status" value="1"/>
</dbReference>
<evidence type="ECO:0000256" key="2">
    <source>
        <dbReference type="ARBA" id="ARBA00022722"/>
    </source>
</evidence>
<keyword evidence="10" id="KW-1185">Reference proteome</keyword>
<dbReference type="Pfam" id="PF00929">
    <property type="entry name" value="RNase_T"/>
    <property type="match status" value="1"/>
</dbReference>
<protein>
    <recommendedName>
        <fullName evidence="8">Exonuclease domain-containing protein</fullName>
    </recommendedName>
</protein>
<name>A0A8J5LMC4_ZINOF</name>
<gene>
    <name evidence="9" type="ORF">ZIOFF_015318</name>
</gene>
<keyword evidence="5" id="KW-0269">Exonuclease</keyword>
<dbReference type="InterPro" id="IPR013520">
    <property type="entry name" value="Ribonucl_H"/>
</dbReference>
<keyword evidence="3" id="KW-0479">Metal-binding</keyword>
<dbReference type="PANTHER" id="PTHR30231:SF4">
    <property type="entry name" value="PROTEIN NEN2"/>
    <property type="match status" value="1"/>
</dbReference>
<sequence>MLYLRERSTTSSKHFIHRSFRRLEHQLPDPTADLLVLEPKQTPLQRDDTGSSNSDIHSRREKWWSGGGKEGMEASGAEIAFFDVETTVPSRSGERFALLEFGAILVCARRLVEVGCYSTLIRPADVAAISPVSIRCNGITPDTVSAAPTFRDVADRVFDVLDGRVWAGHNIVRFDCARIREAFEELGRPAPEPKSIIDTLPLLTQKFGRRAGNMKMASLATYFGLGQQRHRSLDDVRMNLEVLKCCAAVLFLEVNLPDVFSLDKLVLTNTPSGTETYEDASHSHQRTPGSPCDEFTDQQTNRHILNTYQAGPSISVSENASNLVASMEQMNIDLLQSNTQLLQIIESDCDRICTTVPTENSNCYVGFLEADQVLPDKIRAPTVQNFQKTILYRDCPLQLSCMGMKIHFGVNSKFRDYSGRPKLSIVVDAPHNLCKILDICNRVAQASSQNSGSNSEWRPVLKRLGHSNTATIRLHIPTVANGDGAIYSTEMYHKDPSGNMQKLLFSRPDAAELESIFVPGTTVDAYFIADIYDFQQNAGIKLVARRLVVLSK</sequence>
<dbReference type="Proteomes" id="UP000734854">
    <property type="component" value="Unassembled WGS sequence"/>
</dbReference>
<proteinExistence type="predicted"/>
<reference evidence="9 10" key="1">
    <citation type="submission" date="2020-08" db="EMBL/GenBank/DDBJ databases">
        <title>Plant Genome Project.</title>
        <authorList>
            <person name="Zhang R.-G."/>
        </authorList>
    </citation>
    <scope>NUCLEOTIDE SEQUENCE [LARGE SCALE GENOMIC DNA]</scope>
    <source>
        <tissue evidence="9">Rhizome</tissue>
    </source>
</reference>
<dbReference type="AlphaFoldDB" id="A0A8J5LMC4"/>
<feature type="region of interest" description="Disordered" evidence="7">
    <location>
        <begin position="39"/>
        <end position="68"/>
    </location>
</feature>
<evidence type="ECO:0000313" key="10">
    <source>
        <dbReference type="Proteomes" id="UP000734854"/>
    </source>
</evidence>
<feature type="region of interest" description="Disordered" evidence="7">
    <location>
        <begin position="274"/>
        <end position="293"/>
    </location>
</feature>
<keyword evidence="6" id="KW-0460">Magnesium</keyword>
<evidence type="ECO:0000256" key="7">
    <source>
        <dbReference type="SAM" id="MobiDB-lite"/>
    </source>
</evidence>
<dbReference type="GO" id="GO:0046872">
    <property type="term" value="F:metal ion binding"/>
    <property type="evidence" value="ECO:0007669"/>
    <property type="project" value="UniProtKB-KW"/>
</dbReference>
<evidence type="ECO:0000313" key="9">
    <source>
        <dbReference type="EMBL" id="KAG6525362.1"/>
    </source>
</evidence>
<dbReference type="OrthoDB" id="2018529at2759"/>
<feature type="domain" description="Exonuclease" evidence="8">
    <location>
        <begin position="78"/>
        <end position="252"/>
    </location>
</feature>
<dbReference type="CDD" id="cd06127">
    <property type="entry name" value="DEDDh"/>
    <property type="match status" value="1"/>
</dbReference>